<evidence type="ECO:0000313" key="2">
    <source>
        <dbReference type="EMBL" id="KAK6618628.1"/>
    </source>
</evidence>
<comment type="caution">
    <text evidence="2">The sequence shown here is derived from an EMBL/GenBank/DDBJ whole genome shotgun (WGS) entry which is preliminary data.</text>
</comment>
<name>A0AAN8NJP6_POLSC</name>
<feature type="region of interest" description="Disordered" evidence="1">
    <location>
        <begin position="80"/>
        <end position="100"/>
    </location>
</feature>
<accession>A0AAN8NJP6</accession>
<feature type="region of interest" description="Disordered" evidence="1">
    <location>
        <begin position="26"/>
        <end position="45"/>
    </location>
</feature>
<proteinExistence type="predicted"/>
<protein>
    <submittedName>
        <fullName evidence="2">Uncharacterized protein</fullName>
    </submittedName>
</protein>
<dbReference type="AlphaFoldDB" id="A0AAN8NJP6"/>
<feature type="compositionally biased region" description="Polar residues" evidence="1">
    <location>
        <begin position="89"/>
        <end position="100"/>
    </location>
</feature>
<evidence type="ECO:0000256" key="1">
    <source>
        <dbReference type="SAM" id="MobiDB-lite"/>
    </source>
</evidence>
<dbReference type="Proteomes" id="UP001372834">
    <property type="component" value="Unassembled WGS sequence"/>
</dbReference>
<dbReference type="EMBL" id="JAWJWE010000041">
    <property type="protein sequence ID" value="KAK6618628.1"/>
    <property type="molecule type" value="Genomic_DNA"/>
</dbReference>
<reference evidence="2 3" key="1">
    <citation type="submission" date="2023-10" db="EMBL/GenBank/DDBJ databases">
        <title>Genomes of two closely related lineages of the louse Polyplax serrata with different host specificities.</title>
        <authorList>
            <person name="Martinu J."/>
            <person name="Tarabai H."/>
            <person name="Stefka J."/>
            <person name="Hypsa V."/>
        </authorList>
    </citation>
    <scope>NUCLEOTIDE SEQUENCE [LARGE SCALE GENOMIC DNA]</scope>
    <source>
        <strain evidence="2">HR10_N</strain>
    </source>
</reference>
<evidence type="ECO:0000313" key="3">
    <source>
        <dbReference type="Proteomes" id="UP001372834"/>
    </source>
</evidence>
<organism evidence="2 3">
    <name type="scientific">Polyplax serrata</name>
    <name type="common">Common mouse louse</name>
    <dbReference type="NCBI Taxonomy" id="468196"/>
    <lineage>
        <taxon>Eukaryota</taxon>
        <taxon>Metazoa</taxon>
        <taxon>Ecdysozoa</taxon>
        <taxon>Arthropoda</taxon>
        <taxon>Hexapoda</taxon>
        <taxon>Insecta</taxon>
        <taxon>Pterygota</taxon>
        <taxon>Neoptera</taxon>
        <taxon>Paraneoptera</taxon>
        <taxon>Psocodea</taxon>
        <taxon>Troctomorpha</taxon>
        <taxon>Phthiraptera</taxon>
        <taxon>Anoplura</taxon>
        <taxon>Polyplacidae</taxon>
        <taxon>Polyplax</taxon>
    </lineage>
</organism>
<sequence>MIFPTFPPQTAFRARQKSLLQMLEVESKQDREPVKRGKKNDHCNEIESPGGKKICRRNLLNLLPFENTTNVTWEYIEIETTAENESETQRNFTRQRPTIS</sequence>
<gene>
    <name evidence="2" type="ORF">RUM43_013019</name>
</gene>